<evidence type="ECO:0000313" key="1">
    <source>
        <dbReference type="EMBL" id="TDO52627.1"/>
    </source>
</evidence>
<evidence type="ECO:0000313" key="2">
    <source>
        <dbReference type="Proteomes" id="UP000295388"/>
    </source>
</evidence>
<dbReference type="RefSeq" id="WP_133799029.1">
    <property type="nucleotide sequence ID" value="NZ_SNWQ01000002.1"/>
</dbReference>
<organism evidence="1 2">
    <name type="scientific">Kribbella caucasensis</name>
    <dbReference type="NCBI Taxonomy" id="2512215"/>
    <lineage>
        <taxon>Bacteria</taxon>
        <taxon>Bacillati</taxon>
        <taxon>Actinomycetota</taxon>
        <taxon>Actinomycetes</taxon>
        <taxon>Propionibacteriales</taxon>
        <taxon>Kribbellaceae</taxon>
        <taxon>Kribbella</taxon>
    </lineage>
</organism>
<comment type="caution">
    <text evidence="1">The sequence shown here is derived from an EMBL/GenBank/DDBJ whole genome shotgun (WGS) entry which is preliminary data.</text>
</comment>
<protein>
    <submittedName>
        <fullName evidence="1">Uncharacterized protein</fullName>
    </submittedName>
</protein>
<keyword evidence="2" id="KW-1185">Reference proteome</keyword>
<sequence length="108" mass="12123">MNEVSPEPVATGTAEDLIRLILGDVVELDDLTAEPHRLSEEAVVFRARSLQRRRSPERIREGVREILTELELYRTGYDSGYDAGYEQAIADVLACVHSRDHEEAGAEQ</sequence>
<gene>
    <name evidence="1" type="ORF">EV643_102466</name>
</gene>
<proteinExistence type="predicted"/>
<dbReference type="EMBL" id="SNWQ01000002">
    <property type="protein sequence ID" value="TDO52627.1"/>
    <property type="molecule type" value="Genomic_DNA"/>
</dbReference>
<dbReference type="Proteomes" id="UP000295388">
    <property type="component" value="Unassembled WGS sequence"/>
</dbReference>
<dbReference type="AlphaFoldDB" id="A0A4R6KM29"/>
<accession>A0A4R6KM29</accession>
<reference evidence="1 2" key="1">
    <citation type="submission" date="2019-03" db="EMBL/GenBank/DDBJ databases">
        <title>Genomic Encyclopedia of Type Strains, Phase III (KMG-III): the genomes of soil and plant-associated and newly described type strains.</title>
        <authorList>
            <person name="Whitman W."/>
        </authorList>
    </citation>
    <scope>NUCLEOTIDE SEQUENCE [LARGE SCALE GENOMIC DNA]</scope>
    <source>
        <strain evidence="1 2">VKM Ac-2527</strain>
    </source>
</reference>
<name>A0A4R6KM29_9ACTN</name>